<dbReference type="PANTHER" id="PTHR32057:SF14">
    <property type="entry name" value="PROTEIN ADENYLYLTRANSFERASE SELO, MITOCHONDRIAL"/>
    <property type="match status" value="1"/>
</dbReference>
<evidence type="ECO:0000256" key="7">
    <source>
        <dbReference type="ARBA" id="ARBA00022842"/>
    </source>
</evidence>
<evidence type="ECO:0000313" key="9">
    <source>
        <dbReference type="EMBL" id="MFC3302404.1"/>
    </source>
</evidence>
<accession>A0ABV7MCN3</accession>
<comment type="catalytic activity">
    <reaction evidence="8">
        <text>L-seryl-[protein] + UTP = O-(5'-uridylyl)-L-seryl-[protein] + diphosphate</text>
        <dbReference type="Rhea" id="RHEA:64604"/>
        <dbReference type="Rhea" id="RHEA-COMP:9863"/>
        <dbReference type="Rhea" id="RHEA-COMP:16635"/>
        <dbReference type="ChEBI" id="CHEBI:29999"/>
        <dbReference type="ChEBI" id="CHEBI:33019"/>
        <dbReference type="ChEBI" id="CHEBI:46398"/>
        <dbReference type="ChEBI" id="CHEBI:156051"/>
    </reaction>
</comment>
<gene>
    <name evidence="8" type="primary">ydiU</name>
    <name evidence="8" type="synonym">selO</name>
    <name evidence="9" type="ORF">ACFONP_06625</name>
</gene>
<evidence type="ECO:0000256" key="1">
    <source>
        <dbReference type="ARBA" id="ARBA00009747"/>
    </source>
</evidence>
<keyword evidence="3 8" id="KW-0548">Nucleotidyltransferase</keyword>
<feature type="binding site" evidence="8">
    <location>
        <position position="86"/>
    </location>
    <ligand>
        <name>ATP</name>
        <dbReference type="ChEBI" id="CHEBI:30616"/>
    </ligand>
</feature>
<evidence type="ECO:0000256" key="6">
    <source>
        <dbReference type="ARBA" id="ARBA00022840"/>
    </source>
</evidence>
<comment type="cofactor">
    <cofactor evidence="8">
        <name>Mg(2+)</name>
        <dbReference type="ChEBI" id="CHEBI:18420"/>
    </cofactor>
    <cofactor evidence="8">
        <name>Mn(2+)</name>
        <dbReference type="ChEBI" id="CHEBI:29035"/>
    </cofactor>
</comment>
<feature type="binding site" evidence="8">
    <location>
        <position position="259"/>
    </location>
    <ligand>
        <name>Mg(2+)</name>
        <dbReference type="ChEBI" id="CHEBI:18420"/>
    </ligand>
</feature>
<dbReference type="EC" id="2.7.7.108" evidence="8"/>
<protein>
    <recommendedName>
        <fullName evidence="8">Protein nucleotidyltransferase YdiU</fullName>
        <ecNumber evidence="8">2.7.7.-</ecNumber>
    </recommendedName>
    <alternativeName>
        <fullName evidence="8">Protein adenylyltransferase YdiU</fullName>
        <ecNumber evidence="8">2.7.7.108</ecNumber>
    </alternativeName>
    <alternativeName>
        <fullName evidence="8">Protein uridylyltransferase YdiU</fullName>
        <ecNumber evidence="8">2.7.7.-</ecNumber>
    </alternativeName>
</protein>
<dbReference type="EMBL" id="JBHRVA010000002">
    <property type="protein sequence ID" value="MFC3302404.1"/>
    <property type="molecule type" value="Genomic_DNA"/>
</dbReference>
<dbReference type="HAMAP" id="MF_00692">
    <property type="entry name" value="SelO"/>
    <property type="match status" value="1"/>
</dbReference>
<comment type="catalytic activity">
    <reaction evidence="8">
        <text>L-histidyl-[protein] + UTP = N(tele)-(5'-uridylyl)-L-histidyl-[protein] + diphosphate</text>
        <dbReference type="Rhea" id="RHEA:83891"/>
        <dbReference type="Rhea" id="RHEA-COMP:9745"/>
        <dbReference type="Rhea" id="RHEA-COMP:20239"/>
        <dbReference type="ChEBI" id="CHEBI:29979"/>
        <dbReference type="ChEBI" id="CHEBI:33019"/>
        <dbReference type="ChEBI" id="CHEBI:46398"/>
        <dbReference type="ChEBI" id="CHEBI:233474"/>
    </reaction>
</comment>
<feature type="binding site" evidence="8">
    <location>
        <position position="121"/>
    </location>
    <ligand>
        <name>ATP</name>
        <dbReference type="ChEBI" id="CHEBI:30616"/>
    </ligand>
</feature>
<reference evidence="10" key="1">
    <citation type="journal article" date="2019" name="Int. J. Syst. Evol. Microbiol.">
        <title>The Global Catalogue of Microorganisms (GCM) 10K type strain sequencing project: providing services to taxonomists for standard genome sequencing and annotation.</title>
        <authorList>
            <consortium name="The Broad Institute Genomics Platform"/>
            <consortium name="The Broad Institute Genome Sequencing Center for Infectious Disease"/>
            <person name="Wu L."/>
            <person name="Ma J."/>
        </authorList>
    </citation>
    <scope>NUCLEOTIDE SEQUENCE [LARGE SCALE GENOMIC DNA]</scope>
    <source>
        <strain evidence="10">KCTC 22245</strain>
    </source>
</reference>
<comment type="catalytic activity">
    <reaction evidence="8">
        <text>L-tyrosyl-[protein] + UTP = O-(5'-uridylyl)-L-tyrosyl-[protein] + diphosphate</text>
        <dbReference type="Rhea" id="RHEA:83887"/>
        <dbReference type="Rhea" id="RHEA-COMP:10136"/>
        <dbReference type="Rhea" id="RHEA-COMP:20238"/>
        <dbReference type="ChEBI" id="CHEBI:33019"/>
        <dbReference type="ChEBI" id="CHEBI:46398"/>
        <dbReference type="ChEBI" id="CHEBI:46858"/>
        <dbReference type="ChEBI" id="CHEBI:90602"/>
    </reaction>
</comment>
<keyword evidence="4 8" id="KW-0479">Metal-binding</keyword>
<evidence type="ECO:0000256" key="2">
    <source>
        <dbReference type="ARBA" id="ARBA00022679"/>
    </source>
</evidence>
<dbReference type="InterPro" id="IPR003846">
    <property type="entry name" value="SelO"/>
</dbReference>
<feature type="binding site" evidence="8">
    <location>
        <position position="259"/>
    </location>
    <ligand>
        <name>ATP</name>
        <dbReference type="ChEBI" id="CHEBI:30616"/>
    </ligand>
</feature>
<keyword evidence="8" id="KW-0464">Manganese</keyword>
<comment type="catalytic activity">
    <reaction evidence="8">
        <text>L-threonyl-[protein] + ATP = 3-O-(5'-adenylyl)-L-threonyl-[protein] + diphosphate</text>
        <dbReference type="Rhea" id="RHEA:54292"/>
        <dbReference type="Rhea" id="RHEA-COMP:11060"/>
        <dbReference type="Rhea" id="RHEA-COMP:13847"/>
        <dbReference type="ChEBI" id="CHEBI:30013"/>
        <dbReference type="ChEBI" id="CHEBI:30616"/>
        <dbReference type="ChEBI" id="CHEBI:33019"/>
        <dbReference type="ChEBI" id="CHEBI:138113"/>
        <dbReference type="EC" id="2.7.7.108"/>
    </reaction>
</comment>
<feature type="binding site" evidence="8">
    <location>
        <position position="175"/>
    </location>
    <ligand>
        <name>ATP</name>
        <dbReference type="ChEBI" id="CHEBI:30616"/>
    </ligand>
</feature>
<name>A0ABV7MCN3_9PROT</name>
<comment type="catalytic activity">
    <reaction evidence="8">
        <text>L-tyrosyl-[protein] + ATP = O-(5'-adenylyl)-L-tyrosyl-[protein] + diphosphate</text>
        <dbReference type="Rhea" id="RHEA:54288"/>
        <dbReference type="Rhea" id="RHEA-COMP:10136"/>
        <dbReference type="Rhea" id="RHEA-COMP:13846"/>
        <dbReference type="ChEBI" id="CHEBI:30616"/>
        <dbReference type="ChEBI" id="CHEBI:33019"/>
        <dbReference type="ChEBI" id="CHEBI:46858"/>
        <dbReference type="ChEBI" id="CHEBI:83624"/>
        <dbReference type="EC" id="2.7.7.108"/>
    </reaction>
</comment>
<organism evidence="9 10">
    <name type="scientific">Parvularcula lutaonensis</name>
    <dbReference type="NCBI Taxonomy" id="491923"/>
    <lineage>
        <taxon>Bacteria</taxon>
        <taxon>Pseudomonadati</taxon>
        <taxon>Pseudomonadota</taxon>
        <taxon>Alphaproteobacteria</taxon>
        <taxon>Parvularculales</taxon>
        <taxon>Parvularculaceae</taxon>
        <taxon>Parvularcula</taxon>
    </lineage>
</organism>
<feature type="active site" description="Proton acceptor" evidence="8">
    <location>
        <position position="249"/>
    </location>
</feature>
<dbReference type="Pfam" id="PF02696">
    <property type="entry name" value="SelO"/>
    <property type="match status" value="1"/>
</dbReference>
<evidence type="ECO:0000256" key="5">
    <source>
        <dbReference type="ARBA" id="ARBA00022741"/>
    </source>
</evidence>
<evidence type="ECO:0000256" key="8">
    <source>
        <dbReference type="HAMAP-Rule" id="MF_00692"/>
    </source>
</evidence>
<comment type="catalytic activity">
    <reaction evidence="8">
        <text>L-seryl-[protein] + ATP = 3-O-(5'-adenylyl)-L-seryl-[protein] + diphosphate</text>
        <dbReference type="Rhea" id="RHEA:58120"/>
        <dbReference type="Rhea" id="RHEA-COMP:9863"/>
        <dbReference type="Rhea" id="RHEA-COMP:15073"/>
        <dbReference type="ChEBI" id="CHEBI:29999"/>
        <dbReference type="ChEBI" id="CHEBI:30616"/>
        <dbReference type="ChEBI" id="CHEBI:33019"/>
        <dbReference type="ChEBI" id="CHEBI:142516"/>
        <dbReference type="EC" id="2.7.7.108"/>
    </reaction>
</comment>
<comment type="caution">
    <text evidence="9">The sequence shown here is derived from an EMBL/GenBank/DDBJ whole genome shotgun (WGS) entry which is preliminary data.</text>
</comment>
<keyword evidence="10" id="KW-1185">Reference proteome</keyword>
<dbReference type="RefSeq" id="WP_189570629.1">
    <property type="nucleotide sequence ID" value="NZ_BMXU01000001.1"/>
</dbReference>
<comment type="function">
    <text evidence="8">Nucleotidyltransferase involved in the post-translational modification of proteins. It can catalyze the addition of adenosine monophosphate (AMP) or uridine monophosphate (UMP) to a protein, resulting in modifications known as AMPylation and UMPylation.</text>
</comment>
<feature type="binding site" evidence="8">
    <location>
        <position position="182"/>
    </location>
    <ligand>
        <name>ATP</name>
        <dbReference type="ChEBI" id="CHEBI:30616"/>
    </ligand>
</feature>
<feature type="binding site" evidence="8">
    <location>
        <position position="122"/>
    </location>
    <ligand>
        <name>ATP</name>
        <dbReference type="ChEBI" id="CHEBI:30616"/>
    </ligand>
</feature>
<evidence type="ECO:0000313" key="10">
    <source>
        <dbReference type="Proteomes" id="UP001595607"/>
    </source>
</evidence>
<feature type="binding site" evidence="8">
    <location>
        <position position="88"/>
    </location>
    <ligand>
        <name>ATP</name>
        <dbReference type="ChEBI" id="CHEBI:30616"/>
    </ligand>
</feature>
<sequence length="463" mass="51423">MSKTPDLPILGLVPRVATPVEPADFPKTILRYRNDRAAEEVGLCGLSDDEWIRHFARFDPLPDNLQQPLALGYHGYQFRAYNPDIGDGRGFLFAQLRDGRGRLMDLGTKGSGRTPYSRDGDGRLTLKGAVREALATEMLEALGVPTSRTLSFVETGEQLARHDEPSPTRSAVLVRLNHGHIRFGSFERLRYLGDDEGLRLLLAYAVREFYPDLAGDDAAGFLVAVSKRMAVMAARIMAAGFIHGVLNTDNMNVTGESFDYGPWKFAPTVEAGYTAAYFDEAGLYAFGRQPEAIYWNLAALADALRPIADGEQLRAALGVYPDAYGNAFGEAILRRLGVKATEPEADQKFASDLFVWMNKEKLPFEQVFFDLFGGSAGQGKRLRSPLSARYGDQEIIRRLDAYEPDRPGRVQHPAFRTDPPTLLVDDVEAVWEPIDRCDDWSAFEEKIAAIRRYGEALDLPAAH</sequence>
<dbReference type="NCBIfam" id="NF000658">
    <property type="entry name" value="PRK00029.1"/>
    <property type="match status" value="1"/>
</dbReference>
<dbReference type="Proteomes" id="UP001595607">
    <property type="component" value="Unassembled WGS sequence"/>
</dbReference>
<keyword evidence="7 8" id="KW-0460">Magnesium</keyword>
<feature type="binding site" evidence="8">
    <location>
        <position position="109"/>
    </location>
    <ligand>
        <name>ATP</name>
        <dbReference type="ChEBI" id="CHEBI:30616"/>
    </ligand>
</feature>
<evidence type="ECO:0000256" key="4">
    <source>
        <dbReference type="ARBA" id="ARBA00022723"/>
    </source>
</evidence>
<keyword evidence="2 8" id="KW-0808">Transferase</keyword>
<evidence type="ECO:0000256" key="3">
    <source>
        <dbReference type="ARBA" id="ARBA00022695"/>
    </source>
</evidence>
<keyword evidence="6 8" id="KW-0067">ATP-binding</keyword>
<feature type="binding site" evidence="8">
    <location>
        <position position="250"/>
    </location>
    <ligand>
        <name>Mg(2+)</name>
        <dbReference type="ChEBI" id="CHEBI:18420"/>
    </ligand>
</feature>
<feature type="binding site" evidence="8">
    <location>
        <position position="89"/>
    </location>
    <ligand>
        <name>ATP</name>
        <dbReference type="ChEBI" id="CHEBI:30616"/>
    </ligand>
</feature>
<keyword evidence="5 8" id="KW-0547">Nucleotide-binding</keyword>
<dbReference type="PANTHER" id="PTHR32057">
    <property type="entry name" value="PROTEIN ADENYLYLTRANSFERASE SELO, MITOCHONDRIAL"/>
    <property type="match status" value="1"/>
</dbReference>
<proteinExistence type="inferred from homology"/>
<comment type="similarity">
    <text evidence="1 8">Belongs to the SELO family.</text>
</comment>
<dbReference type="GO" id="GO:0016779">
    <property type="term" value="F:nucleotidyltransferase activity"/>
    <property type="evidence" value="ECO:0007669"/>
    <property type="project" value="UniProtKB-KW"/>
</dbReference>
<dbReference type="EC" id="2.7.7.-" evidence="8"/>